<dbReference type="Pfam" id="PF14070">
    <property type="entry name" value="YjfB_motility"/>
    <property type="match status" value="1"/>
</dbReference>
<gene>
    <name evidence="1" type="ORF">SAMN02744124_01995</name>
</gene>
<organism evidence="1 2">
    <name type="scientific">Paenibacillus barengoltzii J12</name>
    <dbReference type="NCBI Taxonomy" id="935846"/>
    <lineage>
        <taxon>Bacteria</taxon>
        <taxon>Bacillati</taxon>
        <taxon>Bacillota</taxon>
        <taxon>Bacilli</taxon>
        <taxon>Bacillales</taxon>
        <taxon>Paenibacillaceae</taxon>
        <taxon>Paenibacillus</taxon>
    </lineage>
</organism>
<dbReference type="Proteomes" id="UP000192939">
    <property type="component" value="Unassembled WGS sequence"/>
</dbReference>
<reference evidence="1 2" key="1">
    <citation type="submission" date="2017-04" db="EMBL/GenBank/DDBJ databases">
        <authorList>
            <person name="Varghese N."/>
            <person name="Submissions S."/>
        </authorList>
    </citation>
    <scope>NUCLEOTIDE SEQUENCE [LARGE SCALE GENOMIC DNA]</scope>
    <source>
        <strain evidence="1 2">J12</strain>
    </source>
</reference>
<accession>A0ABY1LX21</accession>
<dbReference type="GeneID" id="43347335"/>
<dbReference type="InterPro" id="IPR025906">
    <property type="entry name" value="YjfB_motility"/>
</dbReference>
<proteinExistence type="predicted"/>
<keyword evidence="2" id="KW-1185">Reference proteome</keyword>
<evidence type="ECO:0000313" key="1">
    <source>
        <dbReference type="EMBL" id="SMF23639.1"/>
    </source>
</evidence>
<dbReference type="EMBL" id="FXAE01000017">
    <property type="protein sequence ID" value="SMF23639.1"/>
    <property type="molecule type" value="Genomic_DNA"/>
</dbReference>
<name>A0ABY1LX21_9BACL</name>
<dbReference type="RefSeq" id="WP_016313137.1">
    <property type="nucleotide sequence ID" value="NZ_FXAE01000017.1"/>
</dbReference>
<protein>
    <submittedName>
        <fullName evidence="1">Motility protein</fullName>
    </submittedName>
</protein>
<evidence type="ECO:0000313" key="2">
    <source>
        <dbReference type="Proteomes" id="UP000192939"/>
    </source>
</evidence>
<sequence>MDIAALSTAMSQSALSQAVSIRVLSMAKDQAEIQGQNLVQMMSQSQHPTLGKHLDLKV</sequence>
<comment type="caution">
    <text evidence="1">The sequence shown here is derived from an EMBL/GenBank/DDBJ whole genome shotgun (WGS) entry which is preliminary data.</text>
</comment>